<gene>
    <name evidence="1" type="ORF">EVAR_92381_1</name>
</gene>
<reference evidence="1 2" key="1">
    <citation type="journal article" date="2019" name="Commun. Biol.">
        <title>The bagworm genome reveals a unique fibroin gene that provides high tensile strength.</title>
        <authorList>
            <person name="Kono N."/>
            <person name="Nakamura H."/>
            <person name="Ohtoshi R."/>
            <person name="Tomita M."/>
            <person name="Numata K."/>
            <person name="Arakawa K."/>
        </authorList>
    </citation>
    <scope>NUCLEOTIDE SEQUENCE [LARGE SCALE GENOMIC DNA]</scope>
</reference>
<proteinExistence type="predicted"/>
<evidence type="ECO:0000313" key="1">
    <source>
        <dbReference type="EMBL" id="GBP14391.1"/>
    </source>
</evidence>
<sequence>MKVARSTPRLPVTYPAVCVFLEVIRKREARGARYAQPERDRMQRLDVQTHGKTVQRRWFPPTVELFDEERLKLETWRTGAAYHRSTDRGRENGAAALVSARGGTLRGRTAQT</sequence>
<protein>
    <submittedName>
        <fullName evidence="1">Uncharacterized protein</fullName>
    </submittedName>
</protein>
<dbReference type="EMBL" id="BGZK01000063">
    <property type="protein sequence ID" value="GBP14391.1"/>
    <property type="molecule type" value="Genomic_DNA"/>
</dbReference>
<name>A0A4C1TM48_EUMVA</name>
<organism evidence="1 2">
    <name type="scientific">Eumeta variegata</name>
    <name type="common">Bagworm moth</name>
    <name type="synonym">Eumeta japonica</name>
    <dbReference type="NCBI Taxonomy" id="151549"/>
    <lineage>
        <taxon>Eukaryota</taxon>
        <taxon>Metazoa</taxon>
        <taxon>Ecdysozoa</taxon>
        <taxon>Arthropoda</taxon>
        <taxon>Hexapoda</taxon>
        <taxon>Insecta</taxon>
        <taxon>Pterygota</taxon>
        <taxon>Neoptera</taxon>
        <taxon>Endopterygota</taxon>
        <taxon>Lepidoptera</taxon>
        <taxon>Glossata</taxon>
        <taxon>Ditrysia</taxon>
        <taxon>Tineoidea</taxon>
        <taxon>Psychidae</taxon>
        <taxon>Oiketicinae</taxon>
        <taxon>Eumeta</taxon>
    </lineage>
</organism>
<evidence type="ECO:0000313" key="2">
    <source>
        <dbReference type="Proteomes" id="UP000299102"/>
    </source>
</evidence>
<comment type="caution">
    <text evidence="1">The sequence shown here is derived from an EMBL/GenBank/DDBJ whole genome shotgun (WGS) entry which is preliminary data.</text>
</comment>
<dbReference type="AlphaFoldDB" id="A0A4C1TM48"/>
<keyword evidence="2" id="KW-1185">Reference proteome</keyword>
<dbReference type="Proteomes" id="UP000299102">
    <property type="component" value="Unassembled WGS sequence"/>
</dbReference>
<accession>A0A4C1TM48</accession>